<keyword evidence="4" id="KW-1185">Reference proteome</keyword>
<evidence type="ECO:0000313" key="4">
    <source>
        <dbReference type="Proteomes" id="UP000054350"/>
    </source>
</evidence>
<dbReference type="InterPro" id="IPR036872">
    <property type="entry name" value="CH_dom_sf"/>
</dbReference>
<feature type="domain" description="SEC7" evidence="2">
    <location>
        <begin position="413"/>
        <end position="607"/>
    </location>
</feature>
<dbReference type="SUPFAM" id="SSF48425">
    <property type="entry name" value="Sec7 domain"/>
    <property type="match status" value="1"/>
</dbReference>
<feature type="compositionally biased region" description="Polar residues" evidence="1">
    <location>
        <begin position="170"/>
        <end position="180"/>
    </location>
</feature>
<feature type="compositionally biased region" description="Pro residues" evidence="1">
    <location>
        <begin position="138"/>
        <end position="154"/>
    </location>
</feature>
<dbReference type="Gene3D" id="1.10.1000.11">
    <property type="entry name" value="Arf Nucleotide-binding Site Opener,domain 2"/>
    <property type="match status" value="1"/>
</dbReference>
<dbReference type="STRING" id="578462.A0A0L0S2Z3"/>
<dbReference type="InterPro" id="IPR000904">
    <property type="entry name" value="Sec7_dom"/>
</dbReference>
<feature type="region of interest" description="Disordered" evidence="1">
    <location>
        <begin position="213"/>
        <end position="252"/>
    </location>
</feature>
<dbReference type="Proteomes" id="UP000054350">
    <property type="component" value="Unassembled WGS sequence"/>
</dbReference>
<feature type="compositionally biased region" description="Low complexity" evidence="1">
    <location>
        <begin position="213"/>
        <end position="250"/>
    </location>
</feature>
<proteinExistence type="predicted"/>
<sequence>MVPKPPPTDFLTADASYSIHKIIYFLDCCRHIGIPEDRTFPLTDLMMDDGDPRAIILTLQTLEAAARKKGWNGPYLPSPPQGYFVGEFAAPRVVPRTVEVVRPEIQRFTYAPQQPVASVAGSIYSAVAAPASNGVSPVPSPAPPAAGAPGGPPPARERSNTFPAAPARSMSANSTTSTGAPSHFPNAAQNGALRPSQSMRVAAVTAAAAAGGNANAAMPPPRQRSASASSSVHSGSARAVPAGAPPARDASAQGATAMREFVRAEDALVRDLAVVSDWGDVERTAAVLAHLAALRKEHEAFQVAHAARLALVAARAGDGAVVDGTDTDLGFGSATLRRNLHHTVDIAALESQSRQFICQGSLWEVVSAGEVKVRSLLLFHDVLVIAKEVPPNRFDVRNVLDLRTLVVRPTRDKQRQALRLRPVVAHAVTKFNANPTAAIAYLTQKRVLDGNPSNIASFLHKTPYLSRRQVGKYIGAPENDAVVQAYAEWLAPAFPRLPLEDALRLYLSTLRLSNDGPAIDRVLTAFAHQYFRTNPPPQGGIESTAAAVALVFATILLNADLHGASATNAGAPHAPPAVAASLRDFLAAHPRVAPDVARAVYQSVQAEKLAMAPADDRPNGGNGTNNSNSPSPSPPSSSRGTVDVSAFPTFLTVGEPSDWIRVSVAHADPGLTLRVLAGPDVSIEPASISFASGPVQYVRLTPSALGRRRVFFLPGGVNAPKYEYILPVTVTVEPPYMKHTFAVEVPAAAVAAARSASSGGMGGASVSVAASAAAAASGKRTVLTFSVATDEQRMRWVTYISNAIDQLKHRAGGAPGQQVAPMQQ</sequence>
<dbReference type="OrthoDB" id="430364at2759"/>
<feature type="region of interest" description="Disordered" evidence="1">
    <location>
        <begin position="131"/>
        <end position="196"/>
    </location>
</feature>
<evidence type="ECO:0000259" key="2">
    <source>
        <dbReference type="PROSITE" id="PS50190"/>
    </source>
</evidence>
<dbReference type="GO" id="GO:0032012">
    <property type="term" value="P:regulation of ARF protein signal transduction"/>
    <property type="evidence" value="ECO:0007669"/>
    <property type="project" value="InterPro"/>
</dbReference>
<organism evidence="3 4">
    <name type="scientific">Allomyces macrogynus (strain ATCC 38327)</name>
    <name type="common">Allomyces javanicus var. macrogynus</name>
    <dbReference type="NCBI Taxonomy" id="578462"/>
    <lineage>
        <taxon>Eukaryota</taxon>
        <taxon>Fungi</taxon>
        <taxon>Fungi incertae sedis</taxon>
        <taxon>Blastocladiomycota</taxon>
        <taxon>Blastocladiomycetes</taxon>
        <taxon>Blastocladiales</taxon>
        <taxon>Blastocladiaceae</taxon>
        <taxon>Allomyces</taxon>
    </lineage>
</organism>
<reference evidence="4" key="2">
    <citation type="submission" date="2009-11" db="EMBL/GenBank/DDBJ databases">
        <title>The Genome Sequence of Allomyces macrogynus strain ATCC 38327.</title>
        <authorList>
            <consortium name="The Broad Institute Genome Sequencing Platform"/>
            <person name="Russ C."/>
            <person name="Cuomo C."/>
            <person name="Shea T."/>
            <person name="Young S.K."/>
            <person name="Zeng Q."/>
            <person name="Koehrsen M."/>
            <person name="Haas B."/>
            <person name="Borodovsky M."/>
            <person name="Guigo R."/>
            <person name="Alvarado L."/>
            <person name="Berlin A."/>
            <person name="Borenstein D."/>
            <person name="Chen Z."/>
            <person name="Engels R."/>
            <person name="Freedman E."/>
            <person name="Gellesch M."/>
            <person name="Goldberg J."/>
            <person name="Griggs A."/>
            <person name="Gujja S."/>
            <person name="Heiman D."/>
            <person name="Hepburn T."/>
            <person name="Howarth C."/>
            <person name="Jen D."/>
            <person name="Larson L."/>
            <person name="Lewis B."/>
            <person name="Mehta T."/>
            <person name="Park D."/>
            <person name="Pearson M."/>
            <person name="Roberts A."/>
            <person name="Saif S."/>
            <person name="Shenoy N."/>
            <person name="Sisk P."/>
            <person name="Stolte C."/>
            <person name="Sykes S."/>
            <person name="Walk T."/>
            <person name="White J."/>
            <person name="Yandava C."/>
            <person name="Burger G."/>
            <person name="Gray M.W."/>
            <person name="Holland P.W.H."/>
            <person name="King N."/>
            <person name="Lang F.B.F."/>
            <person name="Roger A.J."/>
            <person name="Ruiz-Trillo I."/>
            <person name="Lander E."/>
            <person name="Nusbaum C."/>
        </authorList>
    </citation>
    <scope>NUCLEOTIDE SEQUENCE [LARGE SCALE GENOMIC DNA]</scope>
    <source>
        <strain evidence="4">ATCC 38327</strain>
    </source>
</reference>
<dbReference type="Pfam" id="PF01369">
    <property type="entry name" value="Sec7"/>
    <property type="match status" value="1"/>
</dbReference>
<dbReference type="Gene3D" id="1.10.418.10">
    <property type="entry name" value="Calponin-like domain"/>
    <property type="match status" value="1"/>
</dbReference>
<protein>
    <recommendedName>
        <fullName evidence="2">SEC7 domain-containing protein</fullName>
    </recommendedName>
</protein>
<dbReference type="VEuPathDB" id="FungiDB:AMAG_17958"/>
<dbReference type="SUPFAM" id="SSF50729">
    <property type="entry name" value="PH domain-like"/>
    <property type="match status" value="1"/>
</dbReference>
<dbReference type="PROSITE" id="PS50190">
    <property type="entry name" value="SEC7"/>
    <property type="match status" value="1"/>
</dbReference>
<reference evidence="3 4" key="1">
    <citation type="submission" date="2009-11" db="EMBL/GenBank/DDBJ databases">
        <title>Annotation of Allomyces macrogynus ATCC 38327.</title>
        <authorList>
            <consortium name="The Broad Institute Genome Sequencing Platform"/>
            <person name="Russ C."/>
            <person name="Cuomo C."/>
            <person name="Burger G."/>
            <person name="Gray M.W."/>
            <person name="Holland P.W.H."/>
            <person name="King N."/>
            <person name="Lang F.B.F."/>
            <person name="Roger A.J."/>
            <person name="Ruiz-Trillo I."/>
            <person name="Young S.K."/>
            <person name="Zeng Q."/>
            <person name="Gargeya S."/>
            <person name="Fitzgerald M."/>
            <person name="Haas B."/>
            <person name="Abouelleil A."/>
            <person name="Alvarado L."/>
            <person name="Arachchi H.M."/>
            <person name="Berlin A."/>
            <person name="Chapman S.B."/>
            <person name="Gearin G."/>
            <person name="Goldberg J."/>
            <person name="Griggs A."/>
            <person name="Gujja S."/>
            <person name="Hansen M."/>
            <person name="Heiman D."/>
            <person name="Howarth C."/>
            <person name="Larimer J."/>
            <person name="Lui A."/>
            <person name="MacDonald P.J.P."/>
            <person name="McCowen C."/>
            <person name="Montmayeur A."/>
            <person name="Murphy C."/>
            <person name="Neiman D."/>
            <person name="Pearson M."/>
            <person name="Priest M."/>
            <person name="Roberts A."/>
            <person name="Saif S."/>
            <person name="Shea T."/>
            <person name="Sisk P."/>
            <person name="Stolte C."/>
            <person name="Sykes S."/>
            <person name="Wortman J."/>
            <person name="Nusbaum C."/>
            <person name="Birren B."/>
        </authorList>
    </citation>
    <scope>NUCLEOTIDE SEQUENCE [LARGE SCALE GENOMIC DNA]</scope>
    <source>
        <strain evidence="3 4">ATCC 38327</strain>
    </source>
</reference>
<dbReference type="InterPro" id="IPR023394">
    <property type="entry name" value="Sec7_C_sf"/>
</dbReference>
<dbReference type="SMART" id="SM00222">
    <property type="entry name" value="Sec7"/>
    <property type="match status" value="1"/>
</dbReference>
<dbReference type="Gene3D" id="1.10.220.20">
    <property type="match status" value="1"/>
</dbReference>
<evidence type="ECO:0000313" key="3">
    <source>
        <dbReference type="EMBL" id="KNE56739.1"/>
    </source>
</evidence>
<gene>
    <name evidence="3" type="ORF">AMAG_17958</name>
</gene>
<feature type="compositionally biased region" description="Low complexity" evidence="1">
    <location>
        <begin position="624"/>
        <end position="641"/>
    </location>
</feature>
<name>A0A0L0S2Z3_ALLM3</name>
<evidence type="ECO:0000256" key="1">
    <source>
        <dbReference type="SAM" id="MobiDB-lite"/>
    </source>
</evidence>
<dbReference type="AlphaFoldDB" id="A0A0L0S2Z3"/>
<dbReference type="SUPFAM" id="SSF47576">
    <property type="entry name" value="Calponin-homology domain, CH-domain"/>
    <property type="match status" value="1"/>
</dbReference>
<dbReference type="InterPro" id="IPR035999">
    <property type="entry name" value="Sec7_dom_sf"/>
</dbReference>
<accession>A0A0L0S2Z3</accession>
<dbReference type="eggNOG" id="KOG0930">
    <property type="taxonomic scope" value="Eukaryota"/>
</dbReference>
<dbReference type="GO" id="GO:0005085">
    <property type="term" value="F:guanyl-nucleotide exchange factor activity"/>
    <property type="evidence" value="ECO:0007669"/>
    <property type="project" value="InterPro"/>
</dbReference>
<dbReference type="PANTHER" id="PTHR10663">
    <property type="entry name" value="GUANYL-NUCLEOTIDE EXCHANGE FACTOR"/>
    <property type="match status" value="1"/>
</dbReference>
<dbReference type="EMBL" id="GG745330">
    <property type="protein sequence ID" value="KNE56739.1"/>
    <property type="molecule type" value="Genomic_DNA"/>
</dbReference>
<feature type="region of interest" description="Disordered" evidence="1">
    <location>
        <begin position="612"/>
        <end position="641"/>
    </location>
</feature>